<reference evidence="1" key="1">
    <citation type="submission" date="2022-08" db="EMBL/GenBank/DDBJ databases">
        <authorList>
            <consortium name="DOE Joint Genome Institute"/>
            <person name="Min B."/>
            <person name="Riley R."/>
            <person name="Sierra-Patev S."/>
            <person name="Naranjo-Ortiz M."/>
            <person name="Looney B."/>
            <person name="Konkel Z."/>
            <person name="Slot J.C."/>
            <person name="Sakamoto Y."/>
            <person name="Steenwyk J.L."/>
            <person name="Rokas A."/>
            <person name="Carro J."/>
            <person name="Camarero S."/>
            <person name="Ferreira P."/>
            <person name="Molpeceres G."/>
            <person name="Ruiz-Duenas F.J."/>
            <person name="Serrano A."/>
            <person name="Henrissat B."/>
            <person name="Drula E."/>
            <person name="Hughes K.W."/>
            <person name="Mata J.L."/>
            <person name="Ishikawa N.K."/>
            <person name="Vargas-Isla R."/>
            <person name="Ushijima S."/>
            <person name="Smith C.A."/>
            <person name="Ahrendt S."/>
            <person name="Andreopoulos W."/>
            <person name="He G."/>
            <person name="Labutti K."/>
            <person name="Lipzen A."/>
            <person name="Ng V."/>
            <person name="Sandor L."/>
            <person name="Barry K."/>
            <person name="Martinez A.T."/>
            <person name="Xiao Y."/>
            <person name="Gibbons J.G."/>
            <person name="Terashima K."/>
            <person name="Hibbett D.S."/>
            <person name="Grigoriev I.V."/>
        </authorList>
    </citation>
    <scope>NUCLEOTIDE SEQUENCE</scope>
    <source>
        <strain evidence="1">TFB9207</strain>
    </source>
</reference>
<dbReference type="Proteomes" id="UP001163846">
    <property type="component" value="Unassembled WGS sequence"/>
</dbReference>
<gene>
    <name evidence="1" type="ORF">F5878DRAFT_514037</name>
</gene>
<keyword evidence="2" id="KW-1185">Reference proteome</keyword>
<proteinExistence type="predicted"/>
<accession>A0AA38NV09</accession>
<feature type="non-terminal residue" evidence="1">
    <location>
        <position position="84"/>
    </location>
</feature>
<comment type="caution">
    <text evidence="1">The sequence shown here is derived from an EMBL/GenBank/DDBJ whole genome shotgun (WGS) entry which is preliminary data.</text>
</comment>
<feature type="non-terminal residue" evidence="1">
    <location>
        <position position="1"/>
    </location>
</feature>
<dbReference type="EMBL" id="MU807761">
    <property type="protein sequence ID" value="KAJ3831138.1"/>
    <property type="molecule type" value="Genomic_DNA"/>
</dbReference>
<sequence length="84" mass="9723">TPRDAVVHALYAEQQRLDGYEEALKHAMGRKSRFDKKVHGTRAGEVVFRKGDLVQFRFNKLDNNISTKTKLAVRWSQPVRVAER</sequence>
<evidence type="ECO:0000313" key="1">
    <source>
        <dbReference type="EMBL" id="KAJ3831138.1"/>
    </source>
</evidence>
<name>A0AA38NV09_9AGAR</name>
<dbReference type="AlphaFoldDB" id="A0AA38NV09"/>
<protein>
    <submittedName>
        <fullName evidence="1">Uncharacterized protein</fullName>
    </submittedName>
</protein>
<organism evidence="1 2">
    <name type="scientific">Lentinula raphanica</name>
    <dbReference type="NCBI Taxonomy" id="153919"/>
    <lineage>
        <taxon>Eukaryota</taxon>
        <taxon>Fungi</taxon>
        <taxon>Dikarya</taxon>
        <taxon>Basidiomycota</taxon>
        <taxon>Agaricomycotina</taxon>
        <taxon>Agaricomycetes</taxon>
        <taxon>Agaricomycetidae</taxon>
        <taxon>Agaricales</taxon>
        <taxon>Marasmiineae</taxon>
        <taxon>Omphalotaceae</taxon>
        <taxon>Lentinula</taxon>
    </lineage>
</organism>
<evidence type="ECO:0000313" key="2">
    <source>
        <dbReference type="Proteomes" id="UP001163846"/>
    </source>
</evidence>